<keyword evidence="3" id="KW-1185">Reference proteome</keyword>
<dbReference type="EMBL" id="CAJPIN010054419">
    <property type="protein sequence ID" value="CAG2066458.1"/>
    <property type="molecule type" value="Genomic_DNA"/>
</dbReference>
<accession>A0ABN7PGR1</accession>
<evidence type="ECO:0000313" key="3">
    <source>
        <dbReference type="Proteomes" id="UP001153148"/>
    </source>
</evidence>
<feature type="non-terminal residue" evidence="2">
    <location>
        <position position="1"/>
    </location>
</feature>
<feature type="region of interest" description="Disordered" evidence="1">
    <location>
        <begin position="1"/>
        <end position="59"/>
    </location>
</feature>
<reference evidence="2" key="1">
    <citation type="submission" date="2021-03" db="EMBL/GenBank/DDBJ databases">
        <authorList>
            <person name="Tran Van P."/>
        </authorList>
    </citation>
    <scope>NUCLEOTIDE SEQUENCE</scope>
</reference>
<name>A0ABN7PGR1_TIMPD</name>
<sequence length="104" mass="12350">VLDPHAHHTSRRRTTSVNSRDNHLVSLHEDPAEEDQIHDEDTETVSSTEPRQQRDDMINPYWIEDKDLKKGEVDFITSSETLFWKDLLDKYLHPIDENKEEKVR</sequence>
<dbReference type="Proteomes" id="UP001153148">
    <property type="component" value="Unassembled WGS sequence"/>
</dbReference>
<evidence type="ECO:0000256" key="1">
    <source>
        <dbReference type="SAM" id="MobiDB-lite"/>
    </source>
</evidence>
<feature type="compositionally biased region" description="Acidic residues" evidence="1">
    <location>
        <begin position="31"/>
        <end position="43"/>
    </location>
</feature>
<evidence type="ECO:0000313" key="2">
    <source>
        <dbReference type="EMBL" id="CAG2066458.1"/>
    </source>
</evidence>
<gene>
    <name evidence="2" type="ORF">TPAB3V08_LOCUS13401</name>
</gene>
<organism evidence="2 3">
    <name type="scientific">Timema podura</name>
    <name type="common">Walking stick</name>
    <dbReference type="NCBI Taxonomy" id="61482"/>
    <lineage>
        <taxon>Eukaryota</taxon>
        <taxon>Metazoa</taxon>
        <taxon>Ecdysozoa</taxon>
        <taxon>Arthropoda</taxon>
        <taxon>Hexapoda</taxon>
        <taxon>Insecta</taxon>
        <taxon>Pterygota</taxon>
        <taxon>Neoptera</taxon>
        <taxon>Polyneoptera</taxon>
        <taxon>Phasmatodea</taxon>
        <taxon>Timematodea</taxon>
        <taxon>Timematoidea</taxon>
        <taxon>Timematidae</taxon>
        <taxon>Timema</taxon>
    </lineage>
</organism>
<protein>
    <submittedName>
        <fullName evidence="2">Uncharacterized protein</fullName>
    </submittedName>
</protein>
<comment type="caution">
    <text evidence="2">The sequence shown here is derived from an EMBL/GenBank/DDBJ whole genome shotgun (WGS) entry which is preliminary data.</text>
</comment>
<feature type="non-terminal residue" evidence="2">
    <location>
        <position position="104"/>
    </location>
</feature>
<proteinExistence type="predicted"/>
<feature type="compositionally biased region" description="Basic and acidic residues" evidence="1">
    <location>
        <begin position="20"/>
        <end position="30"/>
    </location>
</feature>